<dbReference type="InterPro" id="IPR046826">
    <property type="entry name" value="PDH_N"/>
</dbReference>
<dbReference type="Gene3D" id="1.10.3660.10">
    <property type="entry name" value="6-phosphogluconate dehydrogenase C-terminal like domain"/>
    <property type="match status" value="1"/>
</dbReference>
<evidence type="ECO:0000256" key="1">
    <source>
        <dbReference type="ARBA" id="ARBA00023002"/>
    </source>
</evidence>
<dbReference type="Proteomes" id="UP001324993">
    <property type="component" value="Chromosome"/>
</dbReference>
<keyword evidence="5" id="KW-1185">Reference proteome</keyword>
<dbReference type="EMBL" id="CP138858">
    <property type="protein sequence ID" value="WPJ94166.1"/>
    <property type="molecule type" value="Genomic_DNA"/>
</dbReference>
<dbReference type="InterPro" id="IPR036291">
    <property type="entry name" value="NAD(P)-bd_dom_sf"/>
</dbReference>
<sequence length="277" mass="29943">MFQQITILGPGLLGASLALALKEGGLCQRVHAWSRRAETRAQALESEWCDAVFDQPKDACTGSELVVICTPVETIVPLLEQVAPSLATHTLVTDVGSTKSIICREARGTGVNFIGSHPMAGSERTGMAHARADLFNGAACIVTPLDDAADTDIARLHQLWQAIGMQVTTCSPEQHDEIVAHVSHLPHLLASSLCSYLASKNPDWKPLSGGGLRDSTRVAAGDPILWKQILEQNREEVLRAIDGFENELHALKTNLLDQNSSALIAQLERGKKFRDSL</sequence>
<name>A0ABZ0RDW9_9BACT</name>
<organism evidence="4 5">
    <name type="scientific">Coraliomargarita algicola</name>
    <dbReference type="NCBI Taxonomy" id="3092156"/>
    <lineage>
        <taxon>Bacteria</taxon>
        <taxon>Pseudomonadati</taxon>
        <taxon>Verrucomicrobiota</taxon>
        <taxon>Opitutia</taxon>
        <taxon>Puniceicoccales</taxon>
        <taxon>Coraliomargaritaceae</taxon>
        <taxon>Coraliomargarita</taxon>
    </lineage>
</organism>
<dbReference type="Pfam" id="PF02153">
    <property type="entry name" value="PDH_N"/>
    <property type="match status" value="1"/>
</dbReference>
<dbReference type="Pfam" id="PF20463">
    <property type="entry name" value="PDH_C"/>
    <property type="match status" value="1"/>
</dbReference>
<dbReference type="PANTHER" id="PTHR21363">
    <property type="entry name" value="PREPHENATE DEHYDROGENASE"/>
    <property type="match status" value="1"/>
</dbReference>
<dbReference type="PANTHER" id="PTHR21363:SF0">
    <property type="entry name" value="PREPHENATE DEHYDROGENASE [NADP(+)]"/>
    <property type="match status" value="1"/>
</dbReference>
<keyword evidence="1" id="KW-0560">Oxidoreductase</keyword>
<proteinExistence type="predicted"/>
<dbReference type="InterPro" id="IPR046825">
    <property type="entry name" value="PDH_C"/>
</dbReference>
<evidence type="ECO:0000313" key="4">
    <source>
        <dbReference type="EMBL" id="WPJ94166.1"/>
    </source>
</evidence>
<reference evidence="4 5" key="1">
    <citation type="submission" date="2023-11" db="EMBL/GenBank/DDBJ databases">
        <title>Coraliomargarita sp. nov., isolated from marine algae.</title>
        <authorList>
            <person name="Lee J.K."/>
            <person name="Baek J.H."/>
            <person name="Kim J.M."/>
            <person name="Choi D.G."/>
            <person name="Jeon C.O."/>
        </authorList>
    </citation>
    <scope>NUCLEOTIDE SEQUENCE [LARGE SCALE GENOMIC DNA]</scope>
    <source>
        <strain evidence="4 5">J2-16</strain>
    </source>
</reference>
<evidence type="ECO:0000256" key="2">
    <source>
        <dbReference type="SAM" id="Coils"/>
    </source>
</evidence>
<dbReference type="Gene3D" id="3.40.50.720">
    <property type="entry name" value="NAD(P)-binding Rossmann-like Domain"/>
    <property type="match status" value="1"/>
</dbReference>
<dbReference type="InterPro" id="IPR050812">
    <property type="entry name" value="Preph/Arog_dehydrog"/>
</dbReference>
<dbReference type="InterPro" id="IPR003099">
    <property type="entry name" value="Prephen_DH"/>
</dbReference>
<dbReference type="SUPFAM" id="SSF48179">
    <property type="entry name" value="6-phosphogluconate dehydrogenase C-terminal domain-like"/>
    <property type="match status" value="1"/>
</dbReference>
<keyword evidence="2" id="KW-0175">Coiled coil</keyword>
<feature type="coiled-coil region" evidence="2">
    <location>
        <begin position="227"/>
        <end position="254"/>
    </location>
</feature>
<protein>
    <submittedName>
        <fullName evidence="4">Prephenate dehydrogenase/arogenate dehydrogenase family protein</fullName>
    </submittedName>
</protein>
<dbReference type="RefSeq" id="WP_319831111.1">
    <property type="nucleotide sequence ID" value="NZ_CP138858.1"/>
</dbReference>
<dbReference type="SUPFAM" id="SSF51735">
    <property type="entry name" value="NAD(P)-binding Rossmann-fold domains"/>
    <property type="match status" value="1"/>
</dbReference>
<dbReference type="PROSITE" id="PS51176">
    <property type="entry name" value="PDH_ADH"/>
    <property type="match status" value="1"/>
</dbReference>
<evidence type="ECO:0000259" key="3">
    <source>
        <dbReference type="PROSITE" id="PS51176"/>
    </source>
</evidence>
<feature type="domain" description="Prephenate/arogenate dehydrogenase" evidence="3">
    <location>
        <begin position="3"/>
        <end position="277"/>
    </location>
</feature>
<dbReference type="InterPro" id="IPR008927">
    <property type="entry name" value="6-PGluconate_DH-like_C_sf"/>
</dbReference>
<evidence type="ECO:0000313" key="5">
    <source>
        <dbReference type="Proteomes" id="UP001324993"/>
    </source>
</evidence>
<gene>
    <name evidence="4" type="ORF">SH580_12055</name>
</gene>
<accession>A0ABZ0RDW9</accession>